<dbReference type="GO" id="GO:0071949">
    <property type="term" value="F:FAD binding"/>
    <property type="evidence" value="ECO:0007669"/>
    <property type="project" value="InterPro"/>
</dbReference>
<evidence type="ECO:0000256" key="1">
    <source>
        <dbReference type="ARBA" id="ARBA00023002"/>
    </source>
</evidence>
<dbReference type="InterPro" id="IPR036188">
    <property type="entry name" value="FAD/NAD-bd_sf"/>
</dbReference>
<dbReference type="Pfam" id="PF01494">
    <property type="entry name" value="FAD_binding_3"/>
    <property type="match status" value="1"/>
</dbReference>
<feature type="region of interest" description="Disordered" evidence="3">
    <location>
        <begin position="1"/>
        <end position="21"/>
    </location>
</feature>
<evidence type="ECO:0000256" key="3">
    <source>
        <dbReference type="SAM" id="MobiDB-lite"/>
    </source>
</evidence>
<accession>A0A380NBZ2</accession>
<dbReference type="AlphaFoldDB" id="A0A380NBZ2"/>
<dbReference type="EMBL" id="UHID01000005">
    <property type="protein sequence ID" value="SUP35627.1"/>
    <property type="molecule type" value="Genomic_DNA"/>
</dbReference>
<dbReference type="RefSeq" id="WP_115068399.1">
    <property type="nucleotide sequence ID" value="NZ_UHID01000005.1"/>
</dbReference>
<feature type="region of interest" description="Disordered" evidence="3">
    <location>
        <begin position="409"/>
        <end position="432"/>
    </location>
</feature>
<keyword evidence="1 5" id="KW-0560">Oxidoreductase</keyword>
<dbReference type="PANTHER" id="PTHR13789">
    <property type="entry name" value="MONOOXYGENASE"/>
    <property type="match status" value="1"/>
</dbReference>
<feature type="compositionally biased region" description="Basic and acidic residues" evidence="3">
    <location>
        <begin position="418"/>
        <end position="432"/>
    </location>
</feature>
<dbReference type="Gene3D" id="3.50.50.60">
    <property type="entry name" value="FAD/NAD(P)-binding domain"/>
    <property type="match status" value="1"/>
</dbReference>
<dbReference type="GO" id="GO:0018669">
    <property type="term" value="F:3-hydroxybenzoate 6-monooxygenase activity"/>
    <property type="evidence" value="ECO:0007669"/>
    <property type="project" value="UniProtKB-EC"/>
</dbReference>
<dbReference type="InterPro" id="IPR002938">
    <property type="entry name" value="FAD-bd"/>
</dbReference>
<dbReference type="PRINTS" id="PR00420">
    <property type="entry name" value="RNGMNOXGNASE"/>
</dbReference>
<keyword evidence="2 5" id="KW-0503">Monooxygenase</keyword>
<evidence type="ECO:0000313" key="5">
    <source>
        <dbReference type="EMBL" id="SUP35627.1"/>
    </source>
</evidence>
<organism evidence="5 6">
    <name type="scientific">Streptomyces griseus</name>
    <dbReference type="NCBI Taxonomy" id="1911"/>
    <lineage>
        <taxon>Bacteria</taxon>
        <taxon>Bacillati</taxon>
        <taxon>Actinomycetota</taxon>
        <taxon>Actinomycetes</taxon>
        <taxon>Kitasatosporales</taxon>
        <taxon>Streptomycetaceae</taxon>
        <taxon>Streptomyces</taxon>
    </lineage>
</organism>
<name>A0A380NBZ2_STRGR</name>
<reference evidence="5 6" key="1">
    <citation type="submission" date="2018-06" db="EMBL/GenBank/DDBJ databases">
        <authorList>
            <consortium name="Pathogen Informatics"/>
            <person name="Doyle S."/>
        </authorList>
    </citation>
    <scope>NUCLEOTIDE SEQUENCE [LARGE SCALE GENOMIC DNA]</scope>
    <source>
        <strain evidence="5 6">NCTC7807</strain>
    </source>
</reference>
<evidence type="ECO:0000313" key="6">
    <source>
        <dbReference type="Proteomes" id="UP000254150"/>
    </source>
</evidence>
<dbReference type="EC" id="1.14.13.24" evidence="5"/>
<sequence>MENGNGTAPVHDPASAPGEPGRRALVVGAGIGGLTVAAGLADRGWHVTVLERSASLEPVGAAISLAPNGQRALDRVGVGDAVRALAAWQGSGGLRAPDGRWLARTTSEEAGERYGDSLVLLHRATLIDLLRARLPEDAVRTGSAAEVVDPGAADDPRRPARVRTATGELAADLVVAADGIGSATRRRLFPGHPGPVYAGFTTWRLMVPAPAEPFPPHETWGRGTLWGSQPLHDGTVYAYAAAAVPEGGRAADDERAELLRRFGDWHHPVPALLAAADPHAILRHDVRHMRRPLPAHHRGRVALLGDAAHAMAPSLGQGGNQAIEDGVVLAHHLAPGTPPGPGLAAYSADRLPRTSAVVARAAKAGALTTLRSPLAVRARDALVATASRLGPDLVLRSFAGITDWRPPQRAYAASARGVRPEGDRGRDAGSGT</sequence>
<dbReference type="InterPro" id="IPR050493">
    <property type="entry name" value="FAD-dep_Monooxygenase_BioMet"/>
</dbReference>
<dbReference type="PANTHER" id="PTHR13789:SF309">
    <property type="entry name" value="PUTATIVE (AFU_ORTHOLOGUE AFUA_6G14510)-RELATED"/>
    <property type="match status" value="1"/>
</dbReference>
<evidence type="ECO:0000256" key="2">
    <source>
        <dbReference type="ARBA" id="ARBA00023033"/>
    </source>
</evidence>
<evidence type="ECO:0000259" key="4">
    <source>
        <dbReference type="Pfam" id="PF01494"/>
    </source>
</evidence>
<protein>
    <submittedName>
        <fullName evidence="5">Monooxygenase</fullName>
        <ecNumber evidence="5">1.14.13.24</ecNumber>
    </submittedName>
</protein>
<dbReference type="SUPFAM" id="SSF51905">
    <property type="entry name" value="FAD/NAD(P)-binding domain"/>
    <property type="match status" value="1"/>
</dbReference>
<dbReference type="Proteomes" id="UP000254150">
    <property type="component" value="Unassembled WGS sequence"/>
</dbReference>
<proteinExistence type="predicted"/>
<feature type="domain" description="FAD-binding" evidence="4">
    <location>
        <begin position="24"/>
        <end position="361"/>
    </location>
</feature>
<gene>
    <name evidence="5" type="primary">xlnD</name>
    <name evidence="5" type="ORF">NCTC7807_02038</name>
</gene>